<dbReference type="EMBL" id="AP022360">
    <property type="protein sequence ID" value="BBU79521.1"/>
    <property type="molecule type" value="Genomic_DNA"/>
</dbReference>
<evidence type="ECO:0000256" key="4">
    <source>
        <dbReference type="ARBA" id="ARBA00022519"/>
    </source>
</evidence>
<name>A0A8S0FFP6_ECOLX</name>
<dbReference type="InterPro" id="IPR020781">
    <property type="entry name" value="ATPase_OSCP/d_CS"/>
</dbReference>
<dbReference type="Proteomes" id="UP000467488">
    <property type="component" value="Chromosome"/>
</dbReference>
<accession>A0A8S0FFP6</accession>
<keyword evidence="2 10" id="KW-0813">Transport</keyword>
<keyword evidence="7 10" id="KW-0472">Membrane</keyword>
<keyword evidence="9 10" id="KW-0066">ATP synthesis</keyword>
<keyword evidence="3 10" id="KW-1003">Cell membrane</keyword>
<dbReference type="NCBIfam" id="NF004402">
    <property type="entry name" value="PRK05758.2-2"/>
    <property type="match status" value="1"/>
</dbReference>
<dbReference type="PROSITE" id="PS00389">
    <property type="entry name" value="ATPASE_DELTA"/>
    <property type="match status" value="1"/>
</dbReference>
<keyword evidence="8 10" id="KW-0139">CF(1)</keyword>
<dbReference type="GO" id="GO:0045259">
    <property type="term" value="C:proton-transporting ATP synthase complex"/>
    <property type="evidence" value="ECO:0007669"/>
    <property type="project" value="UniProtKB-KW"/>
</dbReference>
<evidence type="ECO:0000256" key="3">
    <source>
        <dbReference type="ARBA" id="ARBA00022475"/>
    </source>
</evidence>
<evidence type="ECO:0000256" key="8">
    <source>
        <dbReference type="ARBA" id="ARBA00023196"/>
    </source>
</evidence>
<comment type="function">
    <text evidence="10">F(1)F(0) ATP synthase produces ATP from ADP in the presence of a proton or sodium gradient. F-type ATPases consist of two structural domains, F(1) containing the extramembraneous catalytic core and F(0) containing the membrane proton channel, linked together by a central stalk and a peripheral stalk. During catalysis, ATP synthesis in the catalytic domain of F(1) is coupled via a rotary mechanism of the central stalk subunits to proton translocation.</text>
</comment>
<dbReference type="SUPFAM" id="SSF47928">
    <property type="entry name" value="N-terminal domain of the delta subunit of the F1F0-ATP synthase"/>
    <property type="match status" value="1"/>
</dbReference>
<dbReference type="PRINTS" id="PR00125">
    <property type="entry name" value="ATPASEDELTA"/>
</dbReference>
<keyword evidence="6 10" id="KW-0406">Ion transport</keyword>
<protein>
    <recommendedName>
        <fullName evidence="10">ATP synthase subunit delta</fullName>
    </recommendedName>
    <alternativeName>
        <fullName evidence="10">ATP synthase F(1) sector subunit delta</fullName>
    </alternativeName>
    <alternativeName>
        <fullName evidence="10">F-type ATPase subunit delta</fullName>
        <shortName evidence="10">F-ATPase subunit delta</shortName>
    </alternativeName>
</protein>
<keyword evidence="4" id="KW-0997">Cell inner membrane</keyword>
<evidence type="ECO:0000256" key="2">
    <source>
        <dbReference type="ARBA" id="ARBA00022448"/>
    </source>
</evidence>
<dbReference type="AlphaFoldDB" id="A0A8S0FFP6"/>
<dbReference type="NCBIfam" id="NF004404">
    <property type="entry name" value="PRK05758.2-5"/>
    <property type="match status" value="1"/>
</dbReference>
<comment type="similarity">
    <text evidence="10">Belongs to the ATPase delta chain family.</text>
</comment>
<dbReference type="InterPro" id="IPR000711">
    <property type="entry name" value="ATPase_OSCP/dsu"/>
</dbReference>
<dbReference type="PANTHER" id="PTHR11910">
    <property type="entry name" value="ATP SYNTHASE DELTA CHAIN"/>
    <property type="match status" value="1"/>
</dbReference>
<proteinExistence type="inferred from homology"/>
<dbReference type="NCBIfam" id="TIGR01145">
    <property type="entry name" value="ATP_synt_delta"/>
    <property type="match status" value="1"/>
</dbReference>
<evidence type="ECO:0000256" key="10">
    <source>
        <dbReference type="HAMAP-Rule" id="MF_01416"/>
    </source>
</evidence>
<evidence type="ECO:0000313" key="12">
    <source>
        <dbReference type="Proteomes" id="UP000467488"/>
    </source>
</evidence>
<evidence type="ECO:0000256" key="7">
    <source>
        <dbReference type="ARBA" id="ARBA00023136"/>
    </source>
</evidence>
<gene>
    <name evidence="10 11" type="primary">atpH</name>
    <name evidence="11" type="ORF">EIMP300_09210</name>
</gene>
<dbReference type="Gene3D" id="1.10.520.20">
    <property type="entry name" value="N-terminal domain of the delta subunit of the F1F0-ATP synthase"/>
    <property type="match status" value="1"/>
</dbReference>
<evidence type="ECO:0000256" key="6">
    <source>
        <dbReference type="ARBA" id="ARBA00023065"/>
    </source>
</evidence>
<dbReference type="GO" id="GO:0005886">
    <property type="term" value="C:plasma membrane"/>
    <property type="evidence" value="ECO:0007669"/>
    <property type="project" value="UniProtKB-SubCell"/>
</dbReference>
<comment type="function">
    <text evidence="10">This protein is part of the stalk that links CF(0) to CF(1). It either transmits conformational changes from CF(0) to CF(1) or is implicated in proton conduction.</text>
</comment>
<reference evidence="11 12" key="1">
    <citation type="submission" date="2020-01" db="EMBL/GenBank/DDBJ databases">
        <title>Dynamics of blaIMP-6 dissemination in carbapenem resistant Enterobacteriacea isolated from regional surveillance in Osaka, Japan.</title>
        <authorList>
            <person name="Abe R."/>
            <person name="Akeda Y."/>
            <person name="Sugawara Y."/>
            <person name="Yamamoto N."/>
            <person name="Tomono K."/>
            <person name="Takeuchi D."/>
            <person name="Kawahara R."/>
            <person name="Hamada S."/>
        </authorList>
    </citation>
    <scope>NUCLEOTIDE SEQUENCE [LARGE SCALE GENOMIC DNA]</scope>
    <source>
        <strain evidence="11 12">E300</strain>
    </source>
</reference>
<evidence type="ECO:0000313" key="11">
    <source>
        <dbReference type="EMBL" id="BBU79521.1"/>
    </source>
</evidence>
<evidence type="ECO:0000256" key="5">
    <source>
        <dbReference type="ARBA" id="ARBA00022781"/>
    </source>
</evidence>
<comment type="subcellular location">
    <subcellularLocation>
        <location evidence="10">Cell membrane</location>
        <topology evidence="10">Peripheral membrane protein</topology>
    </subcellularLocation>
    <subcellularLocation>
        <location evidence="1">Membrane</location>
    </subcellularLocation>
</comment>
<keyword evidence="5 10" id="KW-0375">Hydrogen ion transport</keyword>
<sequence length="184" mass="20140">MSEFITVARPYAKAAFDFAVEHQSVERWQDMLAFAAEVTKNEQMAELLSGALAPETLAESFIAVCGEQLDENGQNLIRVMAENGRLNALPDVEIHQRGSLEQFIHLRAVSEATAEVDVISAAALSEQQLAKISAAMEKRLSRKVKLNCKIDKSVMAGVIIRAGDMVIDGSVRGRLERLADVLQS</sequence>
<evidence type="ECO:0000256" key="1">
    <source>
        <dbReference type="ARBA" id="ARBA00004370"/>
    </source>
</evidence>
<dbReference type="HAMAP" id="MF_01416">
    <property type="entry name" value="ATP_synth_delta_bact"/>
    <property type="match status" value="1"/>
</dbReference>
<dbReference type="FunFam" id="1.10.520.20:FF:000001">
    <property type="entry name" value="ATP synthase subunit delta"/>
    <property type="match status" value="1"/>
</dbReference>
<evidence type="ECO:0000256" key="9">
    <source>
        <dbReference type="ARBA" id="ARBA00023310"/>
    </source>
</evidence>
<organism evidence="11 12">
    <name type="scientific">Escherichia coli</name>
    <dbReference type="NCBI Taxonomy" id="562"/>
    <lineage>
        <taxon>Bacteria</taxon>
        <taxon>Pseudomonadati</taxon>
        <taxon>Pseudomonadota</taxon>
        <taxon>Gammaproteobacteria</taxon>
        <taxon>Enterobacterales</taxon>
        <taxon>Enterobacteriaceae</taxon>
        <taxon>Escherichia</taxon>
    </lineage>
</organism>
<dbReference type="Pfam" id="PF00213">
    <property type="entry name" value="OSCP"/>
    <property type="match status" value="1"/>
</dbReference>
<dbReference type="GO" id="GO:0046933">
    <property type="term" value="F:proton-transporting ATP synthase activity, rotational mechanism"/>
    <property type="evidence" value="ECO:0007669"/>
    <property type="project" value="UniProtKB-UniRule"/>
</dbReference>
<dbReference type="InterPro" id="IPR026015">
    <property type="entry name" value="ATP_synth_OSCP/delta_N_sf"/>
</dbReference>